<feature type="compositionally biased region" description="Low complexity" evidence="1">
    <location>
        <begin position="98"/>
        <end position="128"/>
    </location>
</feature>
<dbReference type="RefSeq" id="WP_246439776.1">
    <property type="nucleotide sequence ID" value="NZ_JACHJN010000001.1"/>
</dbReference>
<keyword evidence="2" id="KW-0472">Membrane</keyword>
<keyword evidence="2" id="KW-0812">Transmembrane</keyword>
<proteinExistence type="predicted"/>
<dbReference type="AlphaFoldDB" id="A0A841C5U8"/>
<evidence type="ECO:0000256" key="1">
    <source>
        <dbReference type="SAM" id="MobiDB-lite"/>
    </source>
</evidence>
<dbReference type="Proteomes" id="UP000547510">
    <property type="component" value="Unassembled WGS sequence"/>
</dbReference>
<feature type="transmembrane region" description="Helical" evidence="2">
    <location>
        <begin position="6"/>
        <end position="27"/>
    </location>
</feature>
<accession>A0A841C5U8</accession>
<evidence type="ECO:0000313" key="4">
    <source>
        <dbReference type="Proteomes" id="UP000547510"/>
    </source>
</evidence>
<keyword evidence="2" id="KW-1133">Transmembrane helix</keyword>
<evidence type="ECO:0000313" key="3">
    <source>
        <dbReference type="EMBL" id="MBB5953912.1"/>
    </source>
</evidence>
<gene>
    <name evidence="3" type="ORF">FHS29_000482</name>
</gene>
<comment type="caution">
    <text evidence="3">The sequence shown here is derived from an EMBL/GenBank/DDBJ whole genome shotgun (WGS) entry which is preliminary data.</text>
</comment>
<evidence type="ECO:0000256" key="2">
    <source>
        <dbReference type="SAM" id="Phobius"/>
    </source>
</evidence>
<organism evidence="3 4">
    <name type="scientific">Saccharothrix tamanrassetensis</name>
    <dbReference type="NCBI Taxonomy" id="1051531"/>
    <lineage>
        <taxon>Bacteria</taxon>
        <taxon>Bacillati</taxon>
        <taxon>Actinomycetota</taxon>
        <taxon>Actinomycetes</taxon>
        <taxon>Pseudonocardiales</taxon>
        <taxon>Pseudonocardiaceae</taxon>
        <taxon>Saccharothrix</taxon>
    </lineage>
</organism>
<name>A0A841C5U8_9PSEU</name>
<sequence length="128" mass="13663">MRNLRFTDWVFVVAAVAMVVVAALTLFRPTPGPAHSAHQRAAPADLLPAAHSDGLSETEGGYRFERVTTPDTRGPAVPVAFRIIGERRPPSWTTRPNSCTSSPSATTCTSSSTSTRRSSATPGTPRSR</sequence>
<protein>
    <submittedName>
        <fullName evidence="3">Uncharacterized protein</fullName>
    </submittedName>
</protein>
<feature type="region of interest" description="Disordered" evidence="1">
    <location>
        <begin position="82"/>
        <end position="128"/>
    </location>
</feature>
<reference evidence="3 4" key="1">
    <citation type="submission" date="2020-08" db="EMBL/GenBank/DDBJ databases">
        <title>Genomic Encyclopedia of Type Strains, Phase III (KMG-III): the genomes of soil and plant-associated and newly described type strains.</title>
        <authorList>
            <person name="Whitman W."/>
        </authorList>
    </citation>
    <scope>NUCLEOTIDE SEQUENCE [LARGE SCALE GENOMIC DNA]</scope>
    <source>
        <strain evidence="3 4">CECT 8640</strain>
    </source>
</reference>
<dbReference type="EMBL" id="JACHJN010000001">
    <property type="protein sequence ID" value="MBB5953912.1"/>
    <property type="molecule type" value="Genomic_DNA"/>
</dbReference>
<keyword evidence="4" id="KW-1185">Reference proteome</keyword>